<organism evidence="1 2">
    <name type="scientific">Luteolibacter soli</name>
    <dbReference type="NCBI Taxonomy" id="3135280"/>
    <lineage>
        <taxon>Bacteria</taxon>
        <taxon>Pseudomonadati</taxon>
        <taxon>Verrucomicrobiota</taxon>
        <taxon>Verrucomicrobiia</taxon>
        <taxon>Verrucomicrobiales</taxon>
        <taxon>Verrucomicrobiaceae</taxon>
        <taxon>Luteolibacter</taxon>
    </lineage>
</organism>
<dbReference type="EMBL" id="JBBUKT010000012">
    <property type="protein sequence ID" value="MEK7953577.1"/>
    <property type="molecule type" value="Genomic_DNA"/>
</dbReference>
<reference evidence="1 2" key="1">
    <citation type="submission" date="2024-04" db="EMBL/GenBank/DDBJ databases">
        <title>Luteolibacter sp. isolated from soil.</title>
        <authorList>
            <person name="An J."/>
        </authorList>
    </citation>
    <scope>NUCLEOTIDE SEQUENCE [LARGE SCALE GENOMIC DNA]</scope>
    <source>
        <strain evidence="1 2">Y139</strain>
    </source>
</reference>
<proteinExistence type="predicted"/>
<evidence type="ECO:0008006" key="3">
    <source>
        <dbReference type="Google" id="ProtNLM"/>
    </source>
</evidence>
<protein>
    <recommendedName>
        <fullName evidence="3">PA14 domain-containing protein</fullName>
    </recommendedName>
</protein>
<dbReference type="RefSeq" id="WP_341407343.1">
    <property type="nucleotide sequence ID" value="NZ_JBBUKT010000012.1"/>
</dbReference>
<gene>
    <name evidence="1" type="ORF">WKV53_23885</name>
</gene>
<accession>A0ABU9B0N7</accession>
<sequence length="271" mass="29870">MIARITTFIVGALLTTGPARAQEETESAFGSSKKTEGSMLGIFYDLKQNQKRQPLPAGVNHLETLAAFLDSGWDENVLSRYFRATKPLYATEVLIPTMSAWGAPQAFGLEGIVQPSQWFVIYKAQVSPPEDGTYRFVGIADDVLAVGVNDKTELVSLFGAHKNYSKWKEPAPNDAIPCWAGKMKRGDWFTCKKGEIIDLDILIGEIPGSLFGAWLLIEKQGESYQTFTDPKSGQRFPILPVFQVKAKKVPVSTGDKAIPFTVNATPWICHP</sequence>
<name>A0ABU9B0N7_9BACT</name>
<keyword evidence="2" id="KW-1185">Reference proteome</keyword>
<dbReference type="Proteomes" id="UP001371305">
    <property type="component" value="Unassembled WGS sequence"/>
</dbReference>
<evidence type="ECO:0000313" key="1">
    <source>
        <dbReference type="EMBL" id="MEK7953577.1"/>
    </source>
</evidence>
<evidence type="ECO:0000313" key="2">
    <source>
        <dbReference type="Proteomes" id="UP001371305"/>
    </source>
</evidence>
<comment type="caution">
    <text evidence="1">The sequence shown here is derived from an EMBL/GenBank/DDBJ whole genome shotgun (WGS) entry which is preliminary data.</text>
</comment>